<evidence type="ECO:0000256" key="3">
    <source>
        <dbReference type="ARBA" id="ARBA00023015"/>
    </source>
</evidence>
<dbReference type="PANTHER" id="PTHR31499">
    <property type="entry name" value="MYB FAMILY TRANSCRIPTION FACTOR PHL11"/>
    <property type="match status" value="1"/>
</dbReference>
<dbReference type="InterPro" id="IPR046955">
    <property type="entry name" value="PHR1-like"/>
</dbReference>
<comment type="subcellular location">
    <subcellularLocation>
        <location evidence="1">Nucleus</location>
    </subcellularLocation>
</comment>
<evidence type="ECO:0000256" key="1">
    <source>
        <dbReference type="ARBA" id="ARBA00004123"/>
    </source>
</evidence>
<feature type="transmembrane region" description="Helical" evidence="6">
    <location>
        <begin position="66"/>
        <end position="89"/>
    </location>
</feature>
<reference evidence="8 9" key="1">
    <citation type="submission" date="2021-03" db="EMBL/GenBank/DDBJ databases">
        <authorList>
            <person name="King G.J."/>
            <person name="Bancroft I."/>
            <person name="Baten A."/>
            <person name="Bloomfield J."/>
            <person name="Borpatragohain P."/>
            <person name="He Z."/>
            <person name="Irish N."/>
            <person name="Irwin J."/>
            <person name="Liu K."/>
            <person name="Mauleon R.P."/>
            <person name="Moore J."/>
            <person name="Morris R."/>
            <person name="Ostergaard L."/>
            <person name="Wang B."/>
            <person name="Wells R."/>
        </authorList>
    </citation>
    <scope>NUCLEOTIDE SEQUENCE [LARGE SCALE GENOMIC DNA]</scope>
    <source>
        <strain evidence="8">R-o-18</strain>
        <tissue evidence="8">Leaf</tissue>
    </source>
</reference>
<keyword evidence="5" id="KW-0539">Nucleus</keyword>
<evidence type="ECO:0000259" key="7">
    <source>
        <dbReference type="PROSITE" id="PS50222"/>
    </source>
</evidence>
<dbReference type="Pfam" id="PF13499">
    <property type="entry name" value="EF-hand_7"/>
    <property type="match status" value="1"/>
</dbReference>
<dbReference type="Proteomes" id="UP000823674">
    <property type="component" value="Chromosome A07"/>
</dbReference>
<dbReference type="PROSITE" id="PS50222">
    <property type="entry name" value="EF_HAND_2"/>
    <property type="match status" value="1"/>
</dbReference>
<dbReference type="Gene3D" id="1.10.10.60">
    <property type="entry name" value="Homeodomain-like"/>
    <property type="match status" value="1"/>
</dbReference>
<evidence type="ECO:0000313" key="9">
    <source>
        <dbReference type="Proteomes" id="UP000823674"/>
    </source>
</evidence>
<dbReference type="InterPro" id="IPR006447">
    <property type="entry name" value="Myb_dom_plants"/>
</dbReference>
<keyword evidence="9" id="KW-1185">Reference proteome</keyword>
<keyword evidence="2" id="KW-0106">Calcium</keyword>
<evidence type="ECO:0000313" key="8">
    <source>
        <dbReference type="EMBL" id="KAG5378620.1"/>
    </source>
</evidence>
<gene>
    <name evidence="8" type="primary">A07p012070.1_BraROA</name>
    <name evidence="8" type="ORF">IGI04_026462</name>
</gene>
<dbReference type="PROSITE" id="PS00018">
    <property type="entry name" value="EF_HAND_1"/>
    <property type="match status" value="1"/>
</dbReference>
<comment type="caution">
    <text evidence="8">The sequence shown here is derived from an EMBL/GenBank/DDBJ whole genome shotgun (WGS) entry which is preliminary data.</text>
</comment>
<feature type="non-terminal residue" evidence="8">
    <location>
        <position position="1"/>
    </location>
</feature>
<organism evidence="8 9">
    <name type="scientific">Brassica rapa subsp. trilocularis</name>
    <dbReference type="NCBI Taxonomy" id="1813537"/>
    <lineage>
        <taxon>Eukaryota</taxon>
        <taxon>Viridiplantae</taxon>
        <taxon>Streptophyta</taxon>
        <taxon>Embryophyta</taxon>
        <taxon>Tracheophyta</taxon>
        <taxon>Spermatophyta</taxon>
        <taxon>Magnoliopsida</taxon>
        <taxon>eudicotyledons</taxon>
        <taxon>Gunneridae</taxon>
        <taxon>Pentapetalae</taxon>
        <taxon>rosids</taxon>
        <taxon>malvids</taxon>
        <taxon>Brassicales</taxon>
        <taxon>Brassicaceae</taxon>
        <taxon>Brassiceae</taxon>
        <taxon>Brassica</taxon>
    </lineage>
</organism>
<dbReference type="InterPro" id="IPR002048">
    <property type="entry name" value="EF_hand_dom"/>
</dbReference>
<accession>A0ABQ7KYS3</accession>
<keyword evidence="3" id="KW-0805">Transcription regulation</keyword>
<dbReference type="CDD" id="cd00051">
    <property type="entry name" value="EFh"/>
    <property type="match status" value="1"/>
</dbReference>
<dbReference type="Pfam" id="PF14379">
    <property type="entry name" value="Myb_CC_LHEQLE"/>
    <property type="match status" value="1"/>
</dbReference>
<evidence type="ECO:0000256" key="4">
    <source>
        <dbReference type="ARBA" id="ARBA00023163"/>
    </source>
</evidence>
<sequence length="549" mass="62877">RVVYVQIHPPTRLFVFAVRKRTRALTRIRDPTILTTDPKPRLRWTDELHERFVDAVTQLGGPDSEYYLFLVLLLSFLDLVLMKSVLFSLRLYSIMRLESDYNQECNNQCQYHYISKSYSTGGETPVCSYFTEATPKTIMRTMGVKGLTLYHLKSHLQFKFQFSFPSVPCVIPTTFVLCLGESAGHRGYQVTEALRAQMEVHRRLHEQSKQTTLENEPIGHNLCSMGRLQLRIEANKGSTCNRFLRKLARPLTSKLLLLLGLSSILPFFDATKMVMMPSLSELAVAAIDHKSITTNCSVESSLTSNTNGSSVSAASVKKPTSWRQYGPWSNKKYAELDAKLERKMVESRRYYPGHRSLKSMDSIIMMFPKLKEGLRNIRNVFESYDQDGNGTIDMEELKKCLEELKLMSLSDEEVKGLYGWCDVDGSKGIQFNEFIVLLCLIYLLAKPSSESREEESRELGPKLVESIFDPIVEVFLFLDKDGKGKLNKADVIKTLNNEDYPLERSPKHVTNMRFEEMDWGRKGKVGFREFLFAFTSWVGLDDVDGYMTS</sequence>
<feature type="domain" description="EF-hand" evidence="7">
    <location>
        <begin position="372"/>
        <end position="407"/>
    </location>
</feature>
<keyword evidence="4" id="KW-0804">Transcription</keyword>
<dbReference type="SUPFAM" id="SSF47473">
    <property type="entry name" value="EF-hand"/>
    <property type="match status" value="1"/>
</dbReference>
<name>A0ABQ7KYS3_BRACM</name>
<dbReference type="PANTHER" id="PTHR31499:SF6">
    <property type="entry name" value="PROTEIN PHR1-LIKE 2"/>
    <property type="match status" value="1"/>
</dbReference>
<dbReference type="InterPro" id="IPR011992">
    <property type="entry name" value="EF-hand-dom_pair"/>
</dbReference>
<proteinExistence type="predicted"/>
<dbReference type="Gene3D" id="1.10.238.10">
    <property type="entry name" value="EF-hand"/>
    <property type="match status" value="1"/>
</dbReference>
<dbReference type="InterPro" id="IPR018247">
    <property type="entry name" value="EF_Hand_1_Ca_BS"/>
</dbReference>
<keyword evidence="6" id="KW-0812">Transmembrane</keyword>
<dbReference type="InterPro" id="IPR025756">
    <property type="entry name" value="Myb_CC_LHEQLE"/>
</dbReference>
<evidence type="ECO:0000256" key="2">
    <source>
        <dbReference type="ARBA" id="ARBA00022837"/>
    </source>
</evidence>
<keyword evidence="6" id="KW-1133">Transmembrane helix</keyword>
<evidence type="ECO:0000256" key="5">
    <source>
        <dbReference type="ARBA" id="ARBA00023242"/>
    </source>
</evidence>
<evidence type="ECO:0000256" key="6">
    <source>
        <dbReference type="SAM" id="Phobius"/>
    </source>
</evidence>
<dbReference type="EMBL" id="JADBGQ010000009">
    <property type="protein sequence ID" value="KAG5378620.1"/>
    <property type="molecule type" value="Genomic_DNA"/>
</dbReference>
<keyword evidence="6" id="KW-0472">Membrane</keyword>
<protein>
    <recommendedName>
        <fullName evidence="7">EF-hand domain-containing protein</fullName>
    </recommendedName>
</protein>
<dbReference type="NCBIfam" id="TIGR01557">
    <property type="entry name" value="myb_SHAQKYF"/>
    <property type="match status" value="1"/>
</dbReference>
<dbReference type="SMART" id="SM00054">
    <property type="entry name" value="EFh"/>
    <property type="match status" value="3"/>
</dbReference>